<accession>A0ACB9RX33</accession>
<keyword evidence="2" id="KW-1185">Reference proteome</keyword>
<gene>
    <name evidence="1" type="ORF">MLD38_008143</name>
</gene>
<evidence type="ECO:0000313" key="2">
    <source>
        <dbReference type="Proteomes" id="UP001057402"/>
    </source>
</evidence>
<name>A0ACB9RX33_9MYRT</name>
<comment type="caution">
    <text evidence="1">The sequence shown here is derived from an EMBL/GenBank/DDBJ whole genome shotgun (WGS) entry which is preliminary data.</text>
</comment>
<reference evidence="2" key="1">
    <citation type="journal article" date="2023" name="Front. Plant Sci.">
        <title>Chromosomal-level genome assembly of Melastoma candidum provides insights into trichome evolution.</title>
        <authorList>
            <person name="Zhong Y."/>
            <person name="Wu W."/>
            <person name="Sun C."/>
            <person name="Zou P."/>
            <person name="Liu Y."/>
            <person name="Dai S."/>
            <person name="Zhou R."/>
        </authorList>
    </citation>
    <scope>NUCLEOTIDE SEQUENCE [LARGE SCALE GENOMIC DNA]</scope>
</reference>
<dbReference type="Proteomes" id="UP001057402">
    <property type="component" value="Chromosome 3"/>
</dbReference>
<evidence type="ECO:0000313" key="1">
    <source>
        <dbReference type="EMBL" id="KAI4382144.1"/>
    </source>
</evidence>
<proteinExistence type="predicted"/>
<organism evidence="1 2">
    <name type="scientific">Melastoma candidum</name>
    <dbReference type="NCBI Taxonomy" id="119954"/>
    <lineage>
        <taxon>Eukaryota</taxon>
        <taxon>Viridiplantae</taxon>
        <taxon>Streptophyta</taxon>
        <taxon>Embryophyta</taxon>
        <taxon>Tracheophyta</taxon>
        <taxon>Spermatophyta</taxon>
        <taxon>Magnoliopsida</taxon>
        <taxon>eudicotyledons</taxon>
        <taxon>Gunneridae</taxon>
        <taxon>Pentapetalae</taxon>
        <taxon>rosids</taxon>
        <taxon>malvids</taxon>
        <taxon>Myrtales</taxon>
        <taxon>Melastomataceae</taxon>
        <taxon>Melastomatoideae</taxon>
        <taxon>Melastomateae</taxon>
        <taxon>Melastoma</taxon>
    </lineage>
</organism>
<dbReference type="EMBL" id="CM042882">
    <property type="protein sequence ID" value="KAI4382144.1"/>
    <property type="molecule type" value="Genomic_DNA"/>
</dbReference>
<sequence>MTAAAGETVHQPVCGDTVDPLSRYSVISLSPRTLGILRDSPRPYDLGRERDSLHNHLTSAASRTLLVEQARDILEKKSEILNDDDIGKRKRRPGLPSHLRAQRPRFSLKPDFTCQSAVDLLANLEFNVDKYEDPDEFFNAYEKFETTKRELEKLAGVASDPNQQSIAGNGRPRRPGLSRGRVSYDDLFKNITVSPQKTCQNDVMSMSTESPSSALQSEGVESGKLVELAVCKGAENKGCGPSDDVFSSIFEDLDVDGADVVNVLQEHLQIKTFDVKCLHFPEMHELQHNEVKTPRSDSSKPRLAYVQNILNSVHNKSPSKHGGVVRSQLSPTPPRSPFNVMNSPTLAEVSSSIGPVSPKNLEEPVKEISQSSMRSATKSPNAKRGYYSGFAAKSLLQLPEEVGDPLRDIPQTENCGKKASDISGKENYNYYGGEECDVNIDSSLKNMEKFDDIVCLAENNTSGSCSRKEVANAGLREKSVEVGDDTDTDPAVRGAVSSSNIEESDVNVMDMDTESPTQRLSKEAGKPIQNPAANSSHPATDKGKKMKSLTKGRKGKQHSGRKRTADSRRQVSAANQNPSFPGNTARGKCPLNSDDHNEVLSEEPLADRKDGDRPRKVRRRKELNRRQSLAAAGTSWSGGVRRSTRIKSRPLEYWRGERFLYGRIHQTLATVIGIKYESPGEVDGKSTFRVKSFVSDQYKDLVELVALH</sequence>
<protein>
    <submittedName>
        <fullName evidence="1">Uncharacterized protein</fullName>
    </submittedName>
</protein>